<dbReference type="InterPro" id="IPR047900">
    <property type="entry name" value="Choice_anch_G"/>
</dbReference>
<gene>
    <name evidence="1" type="ORF">EDF64_101390</name>
</gene>
<dbReference type="EMBL" id="SNVW01000001">
    <property type="protein sequence ID" value="TDN46524.1"/>
    <property type="molecule type" value="Genomic_DNA"/>
</dbReference>
<evidence type="ECO:0000313" key="1">
    <source>
        <dbReference type="EMBL" id="TDN46524.1"/>
    </source>
</evidence>
<comment type="caution">
    <text evidence="1">The sequence shown here is derived from an EMBL/GenBank/DDBJ whole genome shotgun (WGS) entry which is preliminary data.</text>
</comment>
<dbReference type="Proteomes" id="UP000295764">
    <property type="component" value="Unassembled WGS sequence"/>
</dbReference>
<organism evidence="1 2">
    <name type="scientific">Curtobacterium flaccumfaciens</name>
    <dbReference type="NCBI Taxonomy" id="2035"/>
    <lineage>
        <taxon>Bacteria</taxon>
        <taxon>Bacillati</taxon>
        <taxon>Actinomycetota</taxon>
        <taxon>Actinomycetes</taxon>
        <taxon>Micrococcales</taxon>
        <taxon>Microbacteriaceae</taxon>
        <taxon>Curtobacterium</taxon>
    </lineage>
</organism>
<name>A0A4R6DPS8_9MICO</name>
<dbReference type="NCBIfam" id="NF033766">
    <property type="entry name" value="choice_anch_G"/>
    <property type="match status" value="1"/>
</dbReference>
<sequence>MTSRSRSWWWSRSRSRVAVVAGIGLAVVLVAPIAVPSTASWSDREFVTGDLGTSSFDCGTDAGYTATASSRFLGGSLAGVDLDTLATVRGVDVAKTGSAPAAVEPAGAPELGTVQPYAQAFGNPLDVGLLGDLVGIDLTGLGVGLPAGSAGAVNQVATVAGTGDAVAASGLVADSGGVLVTDATPTSELPDPASITLGRALPGIADVTDVGLEVGAVGANARLAGCDALQEDVWGGVVQQTLRTNLRAAVQRAVAVADADADADAVADAGATGVERDYGIASLDLRVDSPLVGALVTAVDDTVTQLDAAVDALGGSDGVLAKTIGQGVLGVLGGLTGSLGLGTVGGTVVLTGPDLAGAVSPLLADPLQDPGGTLALDLAAGTIRVDLAHLLGDDEQGLNDLPANHEVVLDAVTLNAIADRLGQVVDAWSTRVTTALTTALGTIQLRIALAADLSAPLLGVRVPIAKLSVAVDTGVAALMAGRTTLSVGVDLLGLPLGGLLGVVTGLATSLVNPLTQAVVGTLTTRLFAVVGTLGTTITTTVVRPLLTALATVLGGLPGVLSLRVNVQEDTAPGRIADGRATTGRYTETALRLTIADGLVPGGLARVDLATATVGPNSVSLVPQRT</sequence>
<reference evidence="1 2" key="1">
    <citation type="submission" date="2019-03" db="EMBL/GenBank/DDBJ databases">
        <title>Genomic analyses of the natural microbiome of Caenorhabditis elegans.</title>
        <authorList>
            <person name="Samuel B."/>
        </authorList>
    </citation>
    <scope>NUCLEOTIDE SEQUENCE [LARGE SCALE GENOMIC DNA]</scope>
    <source>
        <strain evidence="1 2">JUb65</strain>
    </source>
</reference>
<proteinExistence type="predicted"/>
<accession>A0A4R6DPS8</accession>
<evidence type="ECO:0000313" key="2">
    <source>
        <dbReference type="Proteomes" id="UP000295764"/>
    </source>
</evidence>
<dbReference type="AlphaFoldDB" id="A0A4R6DPS8"/>
<protein>
    <recommendedName>
        <fullName evidence="3">Choice-of-anchor G family protein</fullName>
    </recommendedName>
</protein>
<evidence type="ECO:0008006" key="3">
    <source>
        <dbReference type="Google" id="ProtNLM"/>
    </source>
</evidence>